<evidence type="ECO:0000259" key="7">
    <source>
        <dbReference type="PROSITE" id="PS50801"/>
    </source>
</evidence>
<dbReference type="GO" id="GO:0016020">
    <property type="term" value="C:membrane"/>
    <property type="evidence" value="ECO:0007669"/>
    <property type="project" value="UniProtKB-SubCell"/>
</dbReference>
<keyword evidence="9" id="KW-1185">Reference proteome</keyword>
<organism evidence="9">
    <name type="scientific">Laccaria bicolor (strain S238N-H82 / ATCC MYA-4686)</name>
    <name type="common">Bicoloured deceiver</name>
    <name type="synonym">Laccaria laccata var. bicolor</name>
    <dbReference type="NCBI Taxonomy" id="486041"/>
    <lineage>
        <taxon>Eukaryota</taxon>
        <taxon>Fungi</taxon>
        <taxon>Dikarya</taxon>
        <taxon>Basidiomycota</taxon>
        <taxon>Agaricomycotina</taxon>
        <taxon>Agaricomycetes</taxon>
        <taxon>Agaricomycetidae</taxon>
        <taxon>Agaricales</taxon>
        <taxon>Agaricineae</taxon>
        <taxon>Hydnangiaceae</taxon>
        <taxon>Laccaria</taxon>
    </lineage>
</organism>
<dbReference type="Pfam" id="PF00027">
    <property type="entry name" value="cNMP_binding"/>
    <property type="match status" value="1"/>
</dbReference>
<feature type="transmembrane region" description="Helical" evidence="5">
    <location>
        <begin position="77"/>
        <end position="95"/>
    </location>
</feature>
<evidence type="ECO:0000313" key="9">
    <source>
        <dbReference type="Proteomes" id="UP000001194"/>
    </source>
</evidence>
<dbReference type="CDD" id="cd00038">
    <property type="entry name" value="CAP_ED"/>
    <property type="match status" value="1"/>
</dbReference>
<dbReference type="InterPro" id="IPR011547">
    <property type="entry name" value="SLC26A/SulP_dom"/>
</dbReference>
<name>B0DT87_LACBS</name>
<accession>B0DT87</accession>
<evidence type="ECO:0000256" key="3">
    <source>
        <dbReference type="ARBA" id="ARBA00022989"/>
    </source>
</evidence>
<evidence type="ECO:0000256" key="4">
    <source>
        <dbReference type="ARBA" id="ARBA00023136"/>
    </source>
</evidence>
<proteinExistence type="predicted"/>
<dbReference type="InParanoid" id="B0DT87"/>
<sequence>LAAYALSSILTGLSFFLLGALKLGVIVGFFPRHILVGCIGGVGAFLIETGLTVSLRISEDDFAMNWETFRFMFFDAHNLTLWIIPLGLAVLLRVITHRFRHQLIFPLYFVIIPMLFYIIVAAAQLNLTNLRDDGWIFDMGTDKEPWYRFYSYISLSAIRFGPLWSTLPTQFALLFFNILHPPLNVPALAVSLNDDVDTNKELVAHGYSNFLAGLFGTVPNYLVYVNTLLFYRVGGDNRISGFLLAVATVLLLFIGTGPISFIPVMVVGALIFVLGIDLVKEALWDTRHRVSKTEYITIVSIMICMTVWDFVIGVLFGIIVSCFFFVIQNSQLSSIRAIQTGETAMSAVRRPSLQRAYIREVAKQTTILRLQGFLFFGTITYVEETIRSLIEGPLWHRNPVQFLVLDFTLVAGVDMSSAEALVRVQRLLASKCVTLVFCGFIVDSPVGKALQSVEILGAEQVELFSTFNDAMEWTENAYLRAWFRAQKVERSATIFPVPSREGGDIEHNNLISAFILSPRHSHIRDAGDRTIANEIPVNQGSERPSEPLNTLIKAFSSYGTVDPVTFRPIEPYLERLTLPATHVLWTQDDRADGLFIIESGLLKATYEFANPARRFVESMVAGTVAGELSALSDSPRNATVVVEHDAVLWKLSNVNLIKLRMEEPELSHIFIQLVLK</sequence>
<dbReference type="CDD" id="cd07042">
    <property type="entry name" value="STAS_SulP_like_sulfate_transporter"/>
    <property type="match status" value="1"/>
</dbReference>
<dbReference type="PANTHER" id="PTHR43310">
    <property type="entry name" value="SULFATE TRANSPORTER YBAR-RELATED"/>
    <property type="match status" value="1"/>
</dbReference>
<reference evidence="8 9" key="1">
    <citation type="journal article" date="2008" name="Nature">
        <title>The genome of Laccaria bicolor provides insights into mycorrhizal symbiosis.</title>
        <authorList>
            <person name="Martin F."/>
            <person name="Aerts A."/>
            <person name="Ahren D."/>
            <person name="Brun A."/>
            <person name="Danchin E.G.J."/>
            <person name="Duchaussoy F."/>
            <person name="Gibon J."/>
            <person name="Kohler A."/>
            <person name="Lindquist E."/>
            <person name="Pereda V."/>
            <person name="Salamov A."/>
            <person name="Shapiro H.J."/>
            <person name="Wuyts J."/>
            <person name="Blaudez D."/>
            <person name="Buee M."/>
            <person name="Brokstein P."/>
            <person name="Canbaeck B."/>
            <person name="Cohen D."/>
            <person name="Courty P.E."/>
            <person name="Coutinho P.M."/>
            <person name="Delaruelle C."/>
            <person name="Detter J.C."/>
            <person name="Deveau A."/>
            <person name="DiFazio S."/>
            <person name="Duplessis S."/>
            <person name="Fraissinet-Tachet L."/>
            <person name="Lucic E."/>
            <person name="Frey-Klett P."/>
            <person name="Fourrey C."/>
            <person name="Feussner I."/>
            <person name="Gay G."/>
            <person name="Grimwood J."/>
            <person name="Hoegger P.J."/>
            <person name="Jain P."/>
            <person name="Kilaru S."/>
            <person name="Labbe J."/>
            <person name="Lin Y.C."/>
            <person name="Legue V."/>
            <person name="Le Tacon F."/>
            <person name="Marmeisse R."/>
            <person name="Melayah D."/>
            <person name="Montanini B."/>
            <person name="Muratet M."/>
            <person name="Nehls U."/>
            <person name="Niculita-Hirzel H."/>
            <person name="Oudot-Le Secq M.P."/>
            <person name="Peter M."/>
            <person name="Quesneville H."/>
            <person name="Rajashekar B."/>
            <person name="Reich M."/>
            <person name="Rouhier N."/>
            <person name="Schmutz J."/>
            <person name="Yin T."/>
            <person name="Chalot M."/>
            <person name="Henrissat B."/>
            <person name="Kuees U."/>
            <person name="Lucas S."/>
            <person name="Van de Peer Y."/>
            <person name="Podila G.K."/>
            <person name="Polle A."/>
            <person name="Pukkila P.J."/>
            <person name="Richardson P.M."/>
            <person name="Rouze P."/>
            <person name="Sanders I.R."/>
            <person name="Stajich J.E."/>
            <person name="Tunlid A."/>
            <person name="Tuskan G."/>
            <person name="Grigoriev I.V."/>
        </authorList>
    </citation>
    <scope>NUCLEOTIDE SEQUENCE [LARGE SCALE GENOMIC DNA]</scope>
    <source>
        <strain evidence="9">S238N-H82 / ATCC MYA-4686</strain>
    </source>
</reference>
<dbReference type="PROSITE" id="PS50042">
    <property type="entry name" value="CNMP_BINDING_3"/>
    <property type="match status" value="1"/>
</dbReference>
<dbReference type="Proteomes" id="UP000001194">
    <property type="component" value="Unassembled WGS sequence"/>
</dbReference>
<keyword evidence="3 5" id="KW-1133">Transmembrane helix</keyword>
<dbReference type="InterPro" id="IPR052706">
    <property type="entry name" value="Membrane-Transporter-like"/>
</dbReference>
<gene>
    <name evidence="8" type="ORF">LACBIDRAFT_141923</name>
</gene>
<evidence type="ECO:0000256" key="5">
    <source>
        <dbReference type="SAM" id="Phobius"/>
    </source>
</evidence>
<dbReference type="SMART" id="SM00100">
    <property type="entry name" value="cNMP"/>
    <property type="match status" value="1"/>
</dbReference>
<dbReference type="HOGENOM" id="CLU_003182_0_3_1"/>
<dbReference type="Pfam" id="PF01740">
    <property type="entry name" value="STAS"/>
    <property type="match status" value="1"/>
</dbReference>
<feature type="non-terminal residue" evidence="8">
    <location>
        <position position="1"/>
    </location>
</feature>
<feature type="domain" description="Cyclic nucleotide-binding" evidence="6">
    <location>
        <begin position="557"/>
        <end position="676"/>
    </location>
</feature>
<evidence type="ECO:0000259" key="6">
    <source>
        <dbReference type="PROSITE" id="PS50042"/>
    </source>
</evidence>
<dbReference type="InterPro" id="IPR000595">
    <property type="entry name" value="cNMP-bd_dom"/>
</dbReference>
<feature type="domain" description="STAS" evidence="7">
    <location>
        <begin position="367"/>
        <end position="474"/>
    </location>
</feature>
<dbReference type="Gene3D" id="2.60.120.10">
    <property type="entry name" value="Jelly Rolls"/>
    <property type="match status" value="1"/>
</dbReference>
<evidence type="ECO:0000256" key="1">
    <source>
        <dbReference type="ARBA" id="ARBA00004141"/>
    </source>
</evidence>
<dbReference type="FunCoup" id="B0DT87">
    <property type="interactions" value="11"/>
</dbReference>
<dbReference type="SUPFAM" id="SSF52091">
    <property type="entry name" value="SpoIIaa-like"/>
    <property type="match status" value="1"/>
</dbReference>
<dbReference type="Pfam" id="PF00916">
    <property type="entry name" value="Sulfate_transp"/>
    <property type="match status" value="1"/>
</dbReference>
<dbReference type="PANTHER" id="PTHR43310:SF4">
    <property type="entry name" value="AFR304WP"/>
    <property type="match status" value="1"/>
</dbReference>
<feature type="transmembrane region" description="Helical" evidence="5">
    <location>
        <begin position="6"/>
        <end position="27"/>
    </location>
</feature>
<comment type="subcellular location">
    <subcellularLocation>
        <location evidence="1">Membrane</location>
        <topology evidence="1">Multi-pass membrane protein</topology>
    </subcellularLocation>
</comment>
<dbReference type="InterPro" id="IPR002645">
    <property type="entry name" value="STAS_dom"/>
</dbReference>
<feature type="transmembrane region" description="Helical" evidence="5">
    <location>
        <begin position="34"/>
        <end position="57"/>
    </location>
</feature>
<feature type="transmembrane region" description="Helical" evidence="5">
    <location>
        <begin position="171"/>
        <end position="190"/>
    </location>
</feature>
<dbReference type="InterPro" id="IPR018490">
    <property type="entry name" value="cNMP-bd_dom_sf"/>
</dbReference>
<evidence type="ECO:0000256" key="2">
    <source>
        <dbReference type="ARBA" id="ARBA00022692"/>
    </source>
</evidence>
<dbReference type="STRING" id="486041.B0DT87"/>
<feature type="transmembrane region" description="Helical" evidence="5">
    <location>
        <begin position="243"/>
        <end position="276"/>
    </location>
</feature>
<feature type="non-terminal residue" evidence="8">
    <location>
        <position position="676"/>
    </location>
</feature>
<dbReference type="InterPro" id="IPR014710">
    <property type="entry name" value="RmlC-like_jellyroll"/>
</dbReference>
<dbReference type="InterPro" id="IPR036513">
    <property type="entry name" value="STAS_dom_sf"/>
</dbReference>
<dbReference type="OrthoDB" id="409725at2759"/>
<dbReference type="RefSeq" id="XP_001887122.1">
    <property type="nucleotide sequence ID" value="XM_001887087.1"/>
</dbReference>
<feature type="transmembrane region" description="Helical" evidence="5">
    <location>
        <begin position="107"/>
        <end position="127"/>
    </location>
</feature>
<dbReference type="Gene3D" id="3.30.750.24">
    <property type="entry name" value="STAS domain"/>
    <property type="match status" value="1"/>
</dbReference>
<evidence type="ECO:0000313" key="8">
    <source>
        <dbReference type="EMBL" id="EDR02177.1"/>
    </source>
</evidence>
<dbReference type="AlphaFoldDB" id="B0DT87"/>
<feature type="transmembrane region" description="Helical" evidence="5">
    <location>
        <begin position="296"/>
        <end position="327"/>
    </location>
</feature>
<dbReference type="SUPFAM" id="SSF51206">
    <property type="entry name" value="cAMP-binding domain-like"/>
    <property type="match status" value="1"/>
</dbReference>
<dbReference type="EMBL" id="DS547132">
    <property type="protein sequence ID" value="EDR02177.1"/>
    <property type="molecule type" value="Genomic_DNA"/>
</dbReference>
<dbReference type="KEGG" id="lbc:LACBIDRAFT_141923"/>
<protein>
    <submittedName>
        <fullName evidence="8">Sulfate anion transporter</fullName>
    </submittedName>
</protein>
<keyword evidence="2 5" id="KW-0812">Transmembrane</keyword>
<feature type="transmembrane region" description="Helical" evidence="5">
    <location>
        <begin position="210"/>
        <end position="231"/>
    </location>
</feature>
<keyword evidence="4 5" id="KW-0472">Membrane</keyword>
<dbReference type="GeneID" id="6082824"/>
<dbReference type="PROSITE" id="PS50801">
    <property type="entry name" value="STAS"/>
    <property type="match status" value="1"/>
</dbReference>